<reference evidence="2 3" key="1">
    <citation type="submission" date="2019-05" db="EMBL/GenBank/DDBJ databases">
        <title>Another draft genome of Portunus trituberculatus and its Hox gene families provides insights of decapod evolution.</title>
        <authorList>
            <person name="Jeong J.-H."/>
            <person name="Song I."/>
            <person name="Kim S."/>
            <person name="Choi T."/>
            <person name="Kim D."/>
            <person name="Ryu S."/>
            <person name="Kim W."/>
        </authorList>
    </citation>
    <scope>NUCLEOTIDE SEQUENCE [LARGE SCALE GENOMIC DNA]</scope>
    <source>
        <tissue evidence="2">Muscle</tissue>
    </source>
</reference>
<keyword evidence="3" id="KW-1185">Reference proteome</keyword>
<proteinExistence type="predicted"/>
<dbReference type="AlphaFoldDB" id="A0A5B7EAA1"/>
<accession>A0A5B7EAA1</accession>
<gene>
    <name evidence="2" type="ORF">E2C01_023549</name>
</gene>
<keyword evidence="1" id="KW-0732">Signal</keyword>
<feature type="chain" id="PRO_5022684789" description="Secreted protein" evidence="1">
    <location>
        <begin position="17"/>
        <end position="78"/>
    </location>
</feature>
<feature type="signal peptide" evidence="1">
    <location>
        <begin position="1"/>
        <end position="16"/>
    </location>
</feature>
<evidence type="ECO:0008006" key="4">
    <source>
        <dbReference type="Google" id="ProtNLM"/>
    </source>
</evidence>
<dbReference type="EMBL" id="VSRR010002225">
    <property type="protein sequence ID" value="MPC30287.1"/>
    <property type="molecule type" value="Genomic_DNA"/>
</dbReference>
<sequence length="78" mass="8618">MLSLYVASLFLAFVSVEENEGTVQEIVVSARSSEQTRHSGCLVRVAAERRLPRASVRPAGRLGSLWAQTFRGNVITRE</sequence>
<evidence type="ECO:0000313" key="3">
    <source>
        <dbReference type="Proteomes" id="UP000324222"/>
    </source>
</evidence>
<organism evidence="2 3">
    <name type="scientific">Portunus trituberculatus</name>
    <name type="common">Swimming crab</name>
    <name type="synonym">Neptunus trituberculatus</name>
    <dbReference type="NCBI Taxonomy" id="210409"/>
    <lineage>
        <taxon>Eukaryota</taxon>
        <taxon>Metazoa</taxon>
        <taxon>Ecdysozoa</taxon>
        <taxon>Arthropoda</taxon>
        <taxon>Crustacea</taxon>
        <taxon>Multicrustacea</taxon>
        <taxon>Malacostraca</taxon>
        <taxon>Eumalacostraca</taxon>
        <taxon>Eucarida</taxon>
        <taxon>Decapoda</taxon>
        <taxon>Pleocyemata</taxon>
        <taxon>Brachyura</taxon>
        <taxon>Eubrachyura</taxon>
        <taxon>Portunoidea</taxon>
        <taxon>Portunidae</taxon>
        <taxon>Portuninae</taxon>
        <taxon>Portunus</taxon>
    </lineage>
</organism>
<comment type="caution">
    <text evidence="2">The sequence shown here is derived from an EMBL/GenBank/DDBJ whole genome shotgun (WGS) entry which is preliminary data.</text>
</comment>
<protein>
    <recommendedName>
        <fullName evidence="4">Secreted protein</fullName>
    </recommendedName>
</protein>
<name>A0A5B7EAA1_PORTR</name>
<evidence type="ECO:0000256" key="1">
    <source>
        <dbReference type="SAM" id="SignalP"/>
    </source>
</evidence>
<dbReference type="Proteomes" id="UP000324222">
    <property type="component" value="Unassembled WGS sequence"/>
</dbReference>
<evidence type="ECO:0000313" key="2">
    <source>
        <dbReference type="EMBL" id="MPC30287.1"/>
    </source>
</evidence>